<name>A0ABT3RHP6_9BACT</name>
<dbReference type="RefSeq" id="WP_266053170.1">
    <property type="nucleotide sequence ID" value="NZ_JAPFQO010000009.1"/>
</dbReference>
<keyword evidence="2" id="KW-1185">Reference proteome</keyword>
<proteinExistence type="predicted"/>
<sequence length="49" mass="5335">MAQNKSQSIRNTSTIASKAYRSLWILTFIRGLDFGGGKLGKYGQSIKAA</sequence>
<protein>
    <submittedName>
        <fullName evidence="1">Uncharacterized protein</fullName>
    </submittedName>
</protein>
<dbReference type="Proteomes" id="UP001207228">
    <property type="component" value="Unassembled WGS sequence"/>
</dbReference>
<accession>A0ABT3RHP6</accession>
<reference evidence="1 2" key="1">
    <citation type="submission" date="2022-11" db="EMBL/GenBank/DDBJ databases">
        <title>The characterization of three novel Bacteroidetes species and genomic analysis of their roles in tidal elemental geochemical cycles.</title>
        <authorList>
            <person name="Ma K.-J."/>
        </authorList>
    </citation>
    <scope>NUCLEOTIDE SEQUENCE [LARGE SCALE GENOMIC DNA]</scope>
    <source>
        <strain evidence="1 2">M82</strain>
    </source>
</reference>
<comment type="caution">
    <text evidence="1">The sequence shown here is derived from an EMBL/GenBank/DDBJ whole genome shotgun (WGS) entry which is preliminary data.</text>
</comment>
<dbReference type="EMBL" id="JAPFQO010000009">
    <property type="protein sequence ID" value="MCX2741075.1"/>
    <property type="molecule type" value="Genomic_DNA"/>
</dbReference>
<organism evidence="1 2">
    <name type="scientific">Pontibacter anaerobius</name>
    <dbReference type="NCBI Taxonomy" id="2993940"/>
    <lineage>
        <taxon>Bacteria</taxon>
        <taxon>Pseudomonadati</taxon>
        <taxon>Bacteroidota</taxon>
        <taxon>Cytophagia</taxon>
        <taxon>Cytophagales</taxon>
        <taxon>Hymenobacteraceae</taxon>
        <taxon>Pontibacter</taxon>
    </lineage>
</organism>
<gene>
    <name evidence="1" type="ORF">OO017_14045</name>
</gene>
<evidence type="ECO:0000313" key="1">
    <source>
        <dbReference type="EMBL" id="MCX2741075.1"/>
    </source>
</evidence>
<evidence type="ECO:0000313" key="2">
    <source>
        <dbReference type="Proteomes" id="UP001207228"/>
    </source>
</evidence>